<feature type="transmembrane region" description="Helical" evidence="11">
    <location>
        <begin position="388"/>
        <end position="404"/>
    </location>
</feature>
<protein>
    <submittedName>
        <fullName evidence="12">Uncharacterized protein</fullName>
    </submittedName>
</protein>
<evidence type="ECO:0000313" key="13">
    <source>
        <dbReference type="Proteomes" id="UP001321473"/>
    </source>
</evidence>
<evidence type="ECO:0000256" key="1">
    <source>
        <dbReference type="ARBA" id="ARBA00004127"/>
    </source>
</evidence>
<evidence type="ECO:0000256" key="8">
    <source>
        <dbReference type="ARBA" id="ARBA00023136"/>
    </source>
</evidence>
<dbReference type="Pfam" id="PF07787">
    <property type="entry name" value="TMEM43"/>
    <property type="match status" value="1"/>
</dbReference>
<dbReference type="InterPro" id="IPR012430">
    <property type="entry name" value="TMEM43_fam"/>
</dbReference>
<evidence type="ECO:0000256" key="10">
    <source>
        <dbReference type="SAM" id="MobiDB-lite"/>
    </source>
</evidence>
<evidence type="ECO:0000256" key="9">
    <source>
        <dbReference type="ARBA" id="ARBA00023242"/>
    </source>
</evidence>
<feature type="transmembrane region" description="Helical" evidence="11">
    <location>
        <begin position="349"/>
        <end position="368"/>
    </location>
</feature>
<dbReference type="GO" id="GO:0071763">
    <property type="term" value="P:nuclear membrane organization"/>
    <property type="evidence" value="ECO:0007669"/>
    <property type="project" value="TreeGrafter"/>
</dbReference>
<comment type="caution">
    <text evidence="12">The sequence shown here is derived from an EMBL/GenBank/DDBJ whole genome shotgun (WGS) entry which is preliminary data.</text>
</comment>
<evidence type="ECO:0000256" key="11">
    <source>
        <dbReference type="SAM" id="Phobius"/>
    </source>
</evidence>
<keyword evidence="6" id="KW-0256">Endoplasmic reticulum</keyword>
<dbReference type="GO" id="GO:0006629">
    <property type="term" value="P:lipid metabolic process"/>
    <property type="evidence" value="ECO:0007669"/>
    <property type="project" value="TreeGrafter"/>
</dbReference>
<keyword evidence="7 11" id="KW-1133">Transmembrane helix</keyword>
<dbReference type="PANTHER" id="PTHR13416">
    <property type="match status" value="1"/>
</dbReference>
<evidence type="ECO:0000256" key="2">
    <source>
        <dbReference type="ARBA" id="ARBA00004259"/>
    </source>
</evidence>
<dbReference type="EMBL" id="JARKHS020034745">
    <property type="protein sequence ID" value="KAK8757851.1"/>
    <property type="molecule type" value="Genomic_DNA"/>
</dbReference>
<comment type="subcellular location">
    <subcellularLocation>
        <location evidence="1">Endomembrane system</location>
        <topology evidence="1">Multi-pass membrane protein</topology>
    </subcellularLocation>
    <subcellularLocation>
        <location evidence="3">Endoplasmic reticulum membrane</location>
    </subcellularLocation>
    <subcellularLocation>
        <location evidence="2">Nucleus envelope</location>
    </subcellularLocation>
</comment>
<gene>
    <name evidence="12" type="ORF">V5799_004515</name>
</gene>
<sequence length="430" mass="47663">MTWTPRTFLTSSCSLHPRNCAAKADRHPTLAASGSQQRRHGMSMTGTGQTESRDLREEEMDSAETLEDIEPSHYSVLFTYAVGVSLVAAAVCLLLWNEHRAGALSKALDQALEQVVHIEENDATPTNSTRLIHVTGHLSSHQEATDEAYNVSVAAVKLRRLVEMYQWVERSTYRQYADSDGIAMEQDFAYELDWRSELVDSTPFTRVSCVNPTEFPVKSKDFVLSEVQLGQLQLSDGLISMIDNFQPLDAVSSGEKAGKNFIYMTGSGGTPEKPQVGDVRISFFVAGILGPHGDKVSIVSECDGRHLRPFKSTAGVLVELLEFGDVTARVMFKQAYADNGLSTFLFRSIAWFISFMGFSLLSPVLHVPSDTLPWLRLLVPAESSPMEFSVYAWLVVVLFGWALARPLHAMSALLACIIPFITTRRLHHEA</sequence>
<evidence type="ECO:0000256" key="3">
    <source>
        <dbReference type="ARBA" id="ARBA00004586"/>
    </source>
</evidence>
<evidence type="ECO:0000256" key="6">
    <source>
        <dbReference type="ARBA" id="ARBA00022824"/>
    </source>
</evidence>
<feature type="transmembrane region" description="Helical" evidence="11">
    <location>
        <begin position="77"/>
        <end position="96"/>
    </location>
</feature>
<dbReference type="Proteomes" id="UP001321473">
    <property type="component" value="Unassembled WGS sequence"/>
</dbReference>
<name>A0AAQ4D5W1_AMBAM</name>
<reference evidence="12 13" key="1">
    <citation type="journal article" date="2023" name="Arcadia Sci">
        <title>De novo assembly of a long-read Amblyomma americanum tick genome.</title>
        <authorList>
            <person name="Chou S."/>
            <person name="Poskanzer K.E."/>
            <person name="Rollins M."/>
            <person name="Thuy-Boun P.S."/>
        </authorList>
    </citation>
    <scope>NUCLEOTIDE SEQUENCE [LARGE SCALE GENOMIC DNA]</scope>
    <source>
        <strain evidence="12">F_SG_1</strain>
        <tissue evidence="12">Salivary glands</tissue>
    </source>
</reference>
<proteinExistence type="inferred from homology"/>
<keyword evidence="5 11" id="KW-0812">Transmembrane</keyword>
<accession>A0AAQ4D5W1</accession>
<dbReference type="GO" id="GO:0005637">
    <property type="term" value="C:nuclear inner membrane"/>
    <property type="evidence" value="ECO:0007669"/>
    <property type="project" value="TreeGrafter"/>
</dbReference>
<organism evidence="12 13">
    <name type="scientific">Amblyomma americanum</name>
    <name type="common">Lone star tick</name>
    <dbReference type="NCBI Taxonomy" id="6943"/>
    <lineage>
        <taxon>Eukaryota</taxon>
        <taxon>Metazoa</taxon>
        <taxon>Ecdysozoa</taxon>
        <taxon>Arthropoda</taxon>
        <taxon>Chelicerata</taxon>
        <taxon>Arachnida</taxon>
        <taxon>Acari</taxon>
        <taxon>Parasitiformes</taxon>
        <taxon>Ixodida</taxon>
        <taxon>Ixodoidea</taxon>
        <taxon>Ixodidae</taxon>
        <taxon>Amblyomminae</taxon>
        <taxon>Amblyomma</taxon>
    </lineage>
</organism>
<keyword evidence="8 11" id="KW-0472">Membrane</keyword>
<comment type="similarity">
    <text evidence="4">Belongs to the TMEM43 family.</text>
</comment>
<evidence type="ECO:0000256" key="5">
    <source>
        <dbReference type="ARBA" id="ARBA00022692"/>
    </source>
</evidence>
<dbReference type="AlphaFoldDB" id="A0AAQ4D5W1"/>
<evidence type="ECO:0000256" key="4">
    <source>
        <dbReference type="ARBA" id="ARBA00006627"/>
    </source>
</evidence>
<keyword evidence="9" id="KW-0539">Nucleus</keyword>
<evidence type="ECO:0000313" key="12">
    <source>
        <dbReference type="EMBL" id="KAK8757851.1"/>
    </source>
</evidence>
<feature type="region of interest" description="Disordered" evidence="10">
    <location>
        <begin position="24"/>
        <end position="61"/>
    </location>
</feature>
<dbReference type="PANTHER" id="PTHR13416:SF2">
    <property type="entry name" value="TRANSMEMBRANE PROTEIN 43"/>
    <property type="match status" value="1"/>
</dbReference>
<evidence type="ECO:0000256" key="7">
    <source>
        <dbReference type="ARBA" id="ARBA00022989"/>
    </source>
</evidence>
<dbReference type="GO" id="GO:0005789">
    <property type="term" value="C:endoplasmic reticulum membrane"/>
    <property type="evidence" value="ECO:0007669"/>
    <property type="project" value="UniProtKB-SubCell"/>
</dbReference>
<keyword evidence="13" id="KW-1185">Reference proteome</keyword>